<evidence type="ECO:0000313" key="8">
    <source>
        <dbReference type="EMBL" id="PIC48504.1"/>
    </source>
</evidence>
<dbReference type="Gene3D" id="1.10.100.10">
    <property type="entry name" value="Insulin-like"/>
    <property type="match status" value="1"/>
</dbReference>
<dbReference type="InterPro" id="IPR036438">
    <property type="entry name" value="Insulin-like_sf"/>
</dbReference>
<dbReference type="Pfam" id="PF03488">
    <property type="entry name" value="Ins_beta"/>
    <property type="match status" value="1"/>
</dbReference>
<dbReference type="InterPro" id="IPR052335">
    <property type="entry name" value="Insulin-like_regulatory"/>
</dbReference>
<dbReference type="Proteomes" id="UP000230233">
    <property type="component" value="Chromosome II"/>
</dbReference>
<comment type="caution">
    <text evidence="8">The sequence shown here is derived from an EMBL/GenBank/DDBJ whole genome shotgun (WGS) entry which is preliminary data.</text>
</comment>
<dbReference type="AlphaFoldDB" id="A0A2G5V9P1"/>
<accession>A0A2G5V9P1</accession>
<reference evidence="9" key="1">
    <citation type="submission" date="2017-10" db="EMBL/GenBank/DDBJ databases">
        <title>Rapid genome shrinkage in a self-fertile nematode reveals novel sperm competition proteins.</title>
        <authorList>
            <person name="Yin D."/>
            <person name="Schwarz E.M."/>
            <person name="Thomas C.G."/>
            <person name="Felde R.L."/>
            <person name="Korf I.F."/>
            <person name="Cutter A.D."/>
            <person name="Schartner C.M."/>
            <person name="Ralston E.J."/>
            <person name="Meyer B.J."/>
            <person name="Haag E.S."/>
        </authorList>
    </citation>
    <scope>NUCLEOTIDE SEQUENCE [LARGE SCALE GENOMIC DNA]</scope>
    <source>
        <strain evidence="9">JU1422</strain>
    </source>
</reference>
<dbReference type="EMBL" id="PDUG01000002">
    <property type="protein sequence ID" value="PIC48504.1"/>
    <property type="molecule type" value="Genomic_DNA"/>
</dbReference>
<feature type="signal peptide" evidence="7">
    <location>
        <begin position="1"/>
        <end position="18"/>
    </location>
</feature>
<dbReference type="OrthoDB" id="5879017at2759"/>
<evidence type="ECO:0000256" key="6">
    <source>
        <dbReference type="SAM" id="Coils"/>
    </source>
</evidence>
<feature type="chain" id="PRO_5013962746" description="Saposin B-type domain-containing protein" evidence="7">
    <location>
        <begin position="19"/>
        <end position="117"/>
    </location>
</feature>
<comment type="similarity">
    <text evidence="2">Belongs to the insulin family.</text>
</comment>
<feature type="coiled-coil region" evidence="6">
    <location>
        <begin position="21"/>
        <end position="48"/>
    </location>
</feature>
<dbReference type="InterPro" id="IPR003235">
    <property type="entry name" value="Nem_insulin-like_b-type"/>
</dbReference>
<evidence type="ECO:0000313" key="9">
    <source>
        <dbReference type="Proteomes" id="UP000230233"/>
    </source>
</evidence>
<dbReference type="GO" id="GO:0005576">
    <property type="term" value="C:extracellular region"/>
    <property type="evidence" value="ECO:0007669"/>
    <property type="project" value="UniProtKB-SubCell"/>
</dbReference>
<protein>
    <recommendedName>
        <fullName evidence="10">Saposin B-type domain-containing protein</fullName>
    </recommendedName>
</protein>
<keyword evidence="5" id="KW-1015">Disulfide bond</keyword>
<evidence type="ECO:0000256" key="4">
    <source>
        <dbReference type="ARBA" id="ARBA00022729"/>
    </source>
</evidence>
<keyword evidence="3" id="KW-0964">Secreted</keyword>
<dbReference type="SUPFAM" id="SSF56994">
    <property type="entry name" value="Insulin-like"/>
    <property type="match status" value="1"/>
</dbReference>
<name>A0A2G5V9P1_9PELO</name>
<sequence length="117" mass="13103">MKFMALAFCMAFILAVNTFNLKESADHMESLEEQLEDNQDKQAQLYAKMFQDIYELQKYAKKVRARRGSCGFKLLEKIAQICGDISGGSEVDLATICCSKQCPDSFIKASACPDKKA</sequence>
<evidence type="ECO:0008006" key="10">
    <source>
        <dbReference type="Google" id="ProtNLM"/>
    </source>
</evidence>
<keyword evidence="9" id="KW-1185">Reference proteome</keyword>
<evidence type="ECO:0000256" key="7">
    <source>
        <dbReference type="SAM" id="SignalP"/>
    </source>
</evidence>
<evidence type="ECO:0000256" key="5">
    <source>
        <dbReference type="ARBA" id="ARBA00023157"/>
    </source>
</evidence>
<gene>
    <name evidence="8" type="primary">Cnig_chr_II.g7452</name>
    <name evidence="8" type="ORF">B9Z55_007452</name>
</gene>
<proteinExistence type="inferred from homology"/>
<dbReference type="PANTHER" id="PTHR33893">
    <property type="entry name" value="INSULIN RELATED-RELATED-RELATED"/>
    <property type="match status" value="1"/>
</dbReference>
<dbReference type="PANTHER" id="PTHR33893:SF9">
    <property type="entry name" value="INSULIN RELATED-RELATED"/>
    <property type="match status" value="1"/>
</dbReference>
<evidence type="ECO:0000256" key="1">
    <source>
        <dbReference type="ARBA" id="ARBA00004613"/>
    </source>
</evidence>
<evidence type="ECO:0000256" key="3">
    <source>
        <dbReference type="ARBA" id="ARBA00022525"/>
    </source>
</evidence>
<evidence type="ECO:0000256" key="2">
    <source>
        <dbReference type="ARBA" id="ARBA00009034"/>
    </source>
</evidence>
<organism evidence="8 9">
    <name type="scientific">Caenorhabditis nigoni</name>
    <dbReference type="NCBI Taxonomy" id="1611254"/>
    <lineage>
        <taxon>Eukaryota</taxon>
        <taxon>Metazoa</taxon>
        <taxon>Ecdysozoa</taxon>
        <taxon>Nematoda</taxon>
        <taxon>Chromadorea</taxon>
        <taxon>Rhabditida</taxon>
        <taxon>Rhabditina</taxon>
        <taxon>Rhabditomorpha</taxon>
        <taxon>Rhabditoidea</taxon>
        <taxon>Rhabditidae</taxon>
        <taxon>Peloderinae</taxon>
        <taxon>Caenorhabditis</taxon>
    </lineage>
</organism>
<dbReference type="GO" id="GO:0005179">
    <property type="term" value="F:hormone activity"/>
    <property type="evidence" value="ECO:0007669"/>
    <property type="project" value="InterPro"/>
</dbReference>
<keyword evidence="6" id="KW-0175">Coiled coil</keyword>
<comment type="subcellular location">
    <subcellularLocation>
        <location evidence="1">Secreted</location>
    </subcellularLocation>
</comment>
<keyword evidence="4 7" id="KW-0732">Signal</keyword>